<proteinExistence type="predicted"/>
<feature type="domain" description="VWFA" evidence="3">
    <location>
        <begin position="295"/>
        <end position="430"/>
    </location>
</feature>
<evidence type="ECO:0000259" key="3">
    <source>
        <dbReference type="PROSITE" id="PS50234"/>
    </source>
</evidence>
<dbReference type="Proteomes" id="UP001151081">
    <property type="component" value="Unassembled WGS sequence"/>
</dbReference>
<sequence>MTLSLFSRNAPSSPNLAPAAPSNGARLVTTDGRALPLRGTTLQADAQGGIARVILEQRFANPYEEPLAVTYSLPLPEGGAVSAFSFRIGDQRIVGDVRGRAEARERYERALVEGKSAALLEQDRSSLFTQEIGNIPPGAELVAEIVIDQRLAWLDEGAWEWRFPTVVAPRYLGEEGRVPDAARITQDVADGPLPARLGLTCLIHDTLAAGKRPESPSHALEISGDPKQGIVVNLGARAGARLDRDLVVRWSIATPKVGLSLDTSRRAGDAAQMAHGLLTIVPPVASPSLRPVTRDLVVLLDTSGSMHGEPLDQARRVVAALIDTLHDDDQLELIEFSSAPRRWNDAPVRATDLAKREALAWLRALRASGGTEMRAGILEALRTLRPDAQRQVVLVTDGHIGFETEVLRAIFDRLPASSRLHTVGVGSAVNRSLTAPAARAGRGIEVVIGLGEDPERAAARLVARTAAPVLVNLDISGSALVEHAPLRLPDLFAGAPVLVALALRPEGGSLLVRGQTREGTWEKRLDVPAIEAGDDSPAAALFGREKVEDLELALARGGDRRTLDDAIERIGLDFKIATRLTSWIAVTEQVTVDPDDALRRERMPHELPHGMSAEGLGLRPARAAAGGKTKGKIDLKARLGKTAPEAKLDPTDDLIAGPAPSLPLPAMAAPRNLPASAPRPATPVIPQNNMPEPSPLVDTQLALATAPKKHASRLPVVLLVLLLLALLAGLLYAFRKPAAPPDSPGKHGLLPAPVTSIAPA</sequence>
<dbReference type="RefSeq" id="WP_272458762.1">
    <property type="nucleotide sequence ID" value="NZ_JAGTJJ010000012.1"/>
</dbReference>
<dbReference type="Pfam" id="PF08487">
    <property type="entry name" value="VIT"/>
    <property type="match status" value="1"/>
</dbReference>
<dbReference type="Pfam" id="PF13768">
    <property type="entry name" value="VWA_3"/>
    <property type="match status" value="1"/>
</dbReference>
<keyword evidence="2" id="KW-1133">Transmembrane helix</keyword>
<evidence type="ECO:0000313" key="6">
    <source>
        <dbReference type="Proteomes" id="UP001151081"/>
    </source>
</evidence>
<dbReference type="PROSITE" id="PS50234">
    <property type="entry name" value="VWFA"/>
    <property type="match status" value="1"/>
</dbReference>
<feature type="domain" description="VIT" evidence="4">
    <location>
        <begin position="21"/>
        <end position="149"/>
    </location>
</feature>
<dbReference type="InterPro" id="IPR002035">
    <property type="entry name" value="VWF_A"/>
</dbReference>
<feature type="region of interest" description="Disordered" evidence="1">
    <location>
        <begin position="739"/>
        <end position="760"/>
    </location>
</feature>
<dbReference type="PANTHER" id="PTHR45737:SF6">
    <property type="entry name" value="VON WILLEBRAND FACTOR A DOMAIN-CONTAINING PROTEIN 5A"/>
    <property type="match status" value="1"/>
</dbReference>
<keyword evidence="6" id="KW-1185">Reference proteome</keyword>
<comment type="caution">
    <text evidence="5">The sequence shown here is derived from an EMBL/GenBank/DDBJ whole genome shotgun (WGS) entry which is preliminary data.</text>
</comment>
<dbReference type="PROSITE" id="PS51468">
    <property type="entry name" value="VIT"/>
    <property type="match status" value="1"/>
</dbReference>
<dbReference type="SMART" id="SM00609">
    <property type="entry name" value="VIT"/>
    <property type="match status" value="1"/>
</dbReference>
<dbReference type="Gene3D" id="3.40.50.410">
    <property type="entry name" value="von Willebrand factor, type A domain"/>
    <property type="match status" value="1"/>
</dbReference>
<keyword evidence="2" id="KW-0472">Membrane</keyword>
<dbReference type="AlphaFoldDB" id="A0A9X3X5J8"/>
<dbReference type="InterPro" id="IPR013694">
    <property type="entry name" value="VIT"/>
</dbReference>
<name>A0A9X3X5J8_9BACT</name>
<dbReference type="SMART" id="SM00327">
    <property type="entry name" value="VWA"/>
    <property type="match status" value="1"/>
</dbReference>
<feature type="transmembrane region" description="Helical" evidence="2">
    <location>
        <begin position="714"/>
        <end position="734"/>
    </location>
</feature>
<feature type="compositionally biased region" description="Low complexity" evidence="1">
    <location>
        <begin position="7"/>
        <end position="23"/>
    </location>
</feature>
<feature type="region of interest" description="Disordered" evidence="1">
    <location>
        <begin position="1"/>
        <end position="24"/>
    </location>
</feature>
<dbReference type="SUPFAM" id="SSF53300">
    <property type="entry name" value="vWA-like"/>
    <property type="match status" value="1"/>
</dbReference>
<dbReference type="InterPro" id="IPR036465">
    <property type="entry name" value="vWFA_dom_sf"/>
</dbReference>
<reference evidence="5 6" key="1">
    <citation type="submission" date="2021-04" db="EMBL/GenBank/DDBJ databases">
        <title>Genome analysis of Polyangium sp.</title>
        <authorList>
            <person name="Li Y."/>
            <person name="Wang J."/>
        </authorList>
    </citation>
    <scope>NUCLEOTIDE SEQUENCE [LARGE SCALE GENOMIC DNA]</scope>
    <source>
        <strain evidence="5 6">SDU14</strain>
    </source>
</reference>
<dbReference type="EMBL" id="JAGTJJ010000012">
    <property type="protein sequence ID" value="MDC3983140.1"/>
    <property type="molecule type" value="Genomic_DNA"/>
</dbReference>
<gene>
    <name evidence="5" type="ORF">KEG57_21695</name>
</gene>
<evidence type="ECO:0000256" key="2">
    <source>
        <dbReference type="SAM" id="Phobius"/>
    </source>
</evidence>
<keyword evidence="2" id="KW-0812">Transmembrane</keyword>
<evidence type="ECO:0000256" key="1">
    <source>
        <dbReference type="SAM" id="MobiDB-lite"/>
    </source>
</evidence>
<protein>
    <submittedName>
        <fullName evidence="5">VWA domain-containing protein</fullName>
    </submittedName>
</protein>
<evidence type="ECO:0000313" key="5">
    <source>
        <dbReference type="EMBL" id="MDC3983140.1"/>
    </source>
</evidence>
<organism evidence="5 6">
    <name type="scientific">Polyangium jinanense</name>
    <dbReference type="NCBI Taxonomy" id="2829994"/>
    <lineage>
        <taxon>Bacteria</taxon>
        <taxon>Pseudomonadati</taxon>
        <taxon>Myxococcota</taxon>
        <taxon>Polyangia</taxon>
        <taxon>Polyangiales</taxon>
        <taxon>Polyangiaceae</taxon>
        <taxon>Polyangium</taxon>
    </lineage>
</organism>
<dbReference type="PANTHER" id="PTHR45737">
    <property type="entry name" value="VON WILLEBRAND FACTOR A DOMAIN-CONTAINING PROTEIN 5A"/>
    <property type="match status" value="1"/>
</dbReference>
<evidence type="ECO:0000259" key="4">
    <source>
        <dbReference type="PROSITE" id="PS51468"/>
    </source>
</evidence>
<accession>A0A9X3X5J8</accession>